<accession>A0ABR4IK13</accession>
<dbReference type="SUPFAM" id="SSF53474">
    <property type="entry name" value="alpha/beta-Hydrolases"/>
    <property type="match status" value="1"/>
</dbReference>
<dbReference type="PANTHER" id="PTHR48081">
    <property type="entry name" value="AB HYDROLASE SUPERFAMILY PROTEIN C4A8.06C"/>
    <property type="match status" value="1"/>
</dbReference>
<evidence type="ECO:0000256" key="1">
    <source>
        <dbReference type="ARBA" id="ARBA00010515"/>
    </source>
</evidence>
<dbReference type="InterPro" id="IPR029058">
    <property type="entry name" value="AB_hydrolase_fold"/>
</dbReference>
<dbReference type="InterPro" id="IPR050300">
    <property type="entry name" value="GDXG_lipolytic_enzyme"/>
</dbReference>
<dbReference type="Proteomes" id="UP001610446">
    <property type="component" value="Unassembled WGS sequence"/>
</dbReference>
<evidence type="ECO:0000259" key="3">
    <source>
        <dbReference type="Pfam" id="PF07859"/>
    </source>
</evidence>
<comment type="caution">
    <text evidence="4">The sequence shown here is derived from an EMBL/GenBank/DDBJ whole genome shotgun (WGS) entry which is preliminary data.</text>
</comment>
<keyword evidence="2" id="KW-0378">Hydrolase</keyword>
<proteinExistence type="inferred from homology"/>
<dbReference type="PANTHER" id="PTHR48081:SF25">
    <property type="entry name" value="PUTATIVE (AFU_ORTHOLOGUE AFUA_3G11560)-RELATED"/>
    <property type="match status" value="1"/>
</dbReference>
<protein>
    <submittedName>
        <fullName evidence="4">Lipase/esterase</fullName>
    </submittedName>
</protein>
<dbReference type="InterPro" id="IPR013094">
    <property type="entry name" value="AB_hydrolase_3"/>
</dbReference>
<evidence type="ECO:0000256" key="2">
    <source>
        <dbReference type="ARBA" id="ARBA00022801"/>
    </source>
</evidence>
<organism evidence="4 5">
    <name type="scientific">Aspergillus pseudoustus</name>
    <dbReference type="NCBI Taxonomy" id="1810923"/>
    <lineage>
        <taxon>Eukaryota</taxon>
        <taxon>Fungi</taxon>
        <taxon>Dikarya</taxon>
        <taxon>Ascomycota</taxon>
        <taxon>Pezizomycotina</taxon>
        <taxon>Eurotiomycetes</taxon>
        <taxon>Eurotiomycetidae</taxon>
        <taxon>Eurotiales</taxon>
        <taxon>Aspergillaceae</taxon>
        <taxon>Aspergillus</taxon>
        <taxon>Aspergillus subgen. Nidulantes</taxon>
    </lineage>
</organism>
<dbReference type="Gene3D" id="3.40.50.1820">
    <property type="entry name" value="alpha/beta hydrolase"/>
    <property type="match status" value="1"/>
</dbReference>
<sequence length="483" mass="52562">MSSPLQALTFLITATPVILKTLLLHLVGLSPTSKKWDLHTALTVTALRAILSQSHKSTITAQQQRTIQDRPVRGALWISHVTFPVSPGDSVRDAALDSIQDLGNGHQEYTIPDLEPVTAEWTGYRAIESSNAPEPEVSEEEKYTSLMSETTSSITLLYFHGGAYYLMDPASHRGVVAEYARLTGGRALSVRYRLAPQHPFPSQLLDALLVYLSLLHPPEGAFHDPVKPEHIVLGGDSSGGNLALALLQTLQHLRRSARENSNTEPTVFFHGKCVPVPLPAGLALLSPTLDLTRSLRAPTPYDYLAPSSPTHNPVTSSPPCKIWPSTPPRADLFATASMLTHPLVSPLAATPESWRGSPPVFISCGEETISAECRIFASVLASQRVGVVWEQYEAMPHCFASLFLQRPVGRMGARSVAEFVKAAVEEPEAVRTNGLFVAAGTLERKEVDVAGLGGGVEDAVLKRMERAREEITVQWEKRILGTE</sequence>
<dbReference type="Pfam" id="PF07859">
    <property type="entry name" value="Abhydrolase_3"/>
    <property type="match status" value="1"/>
</dbReference>
<name>A0ABR4IK13_9EURO</name>
<dbReference type="InterPro" id="IPR002168">
    <property type="entry name" value="Lipase_GDXG_HIS_AS"/>
</dbReference>
<evidence type="ECO:0000313" key="4">
    <source>
        <dbReference type="EMBL" id="KAL2828097.1"/>
    </source>
</evidence>
<reference evidence="4 5" key="1">
    <citation type="submission" date="2024-07" db="EMBL/GenBank/DDBJ databases">
        <title>Section-level genome sequencing and comparative genomics of Aspergillus sections Usti and Cavernicolus.</title>
        <authorList>
            <consortium name="Lawrence Berkeley National Laboratory"/>
            <person name="Nybo J.L."/>
            <person name="Vesth T.C."/>
            <person name="Theobald S."/>
            <person name="Frisvad J.C."/>
            <person name="Larsen T.O."/>
            <person name="Kjaerboelling I."/>
            <person name="Rothschild-Mancinelli K."/>
            <person name="Lyhne E.K."/>
            <person name="Kogle M.E."/>
            <person name="Barry K."/>
            <person name="Clum A."/>
            <person name="Na H."/>
            <person name="Ledsgaard L."/>
            <person name="Lin J."/>
            <person name="Lipzen A."/>
            <person name="Kuo A."/>
            <person name="Riley R."/>
            <person name="Mondo S."/>
            <person name="Labutti K."/>
            <person name="Haridas S."/>
            <person name="Pangalinan J."/>
            <person name="Salamov A.A."/>
            <person name="Simmons B.A."/>
            <person name="Magnuson J.K."/>
            <person name="Chen J."/>
            <person name="Drula E."/>
            <person name="Henrissat B."/>
            <person name="Wiebenga A."/>
            <person name="Lubbers R.J."/>
            <person name="Gomes A.C."/>
            <person name="Makela M.R."/>
            <person name="Stajich J."/>
            <person name="Grigoriev I.V."/>
            <person name="Mortensen U.H."/>
            <person name="De Vries R.P."/>
            <person name="Baker S.E."/>
            <person name="Andersen M.R."/>
        </authorList>
    </citation>
    <scope>NUCLEOTIDE SEQUENCE [LARGE SCALE GENOMIC DNA]</scope>
    <source>
        <strain evidence="4 5">CBS 123904</strain>
    </source>
</reference>
<gene>
    <name evidence="4" type="ORF">BJY01DRAFT_261636</name>
</gene>
<keyword evidence="5" id="KW-1185">Reference proteome</keyword>
<dbReference type="PROSITE" id="PS01173">
    <property type="entry name" value="LIPASE_GDXG_HIS"/>
    <property type="match status" value="1"/>
</dbReference>
<comment type="similarity">
    <text evidence="1">Belongs to the 'GDXG' lipolytic enzyme family.</text>
</comment>
<evidence type="ECO:0000313" key="5">
    <source>
        <dbReference type="Proteomes" id="UP001610446"/>
    </source>
</evidence>
<dbReference type="EMBL" id="JBFXLU010000376">
    <property type="protein sequence ID" value="KAL2828097.1"/>
    <property type="molecule type" value="Genomic_DNA"/>
</dbReference>
<feature type="domain" description="Alpha/beta hydrolase fold-3" evidence="3">
    <location>
        <begin position="156"/>
        <end position="400"/>
    </location>
</feature>